<keyword evidence="2 6" id="KW-0813">Transport</keyword>
<evidence type="ECO:0000256" key="1">
    <source>
        <dbReference type="ARBA" id="ARBA00009660"/>
    </source>
</evidence>
<organism evidence="7 8">
    <name type="scientific">Curvibacter cyanobacteriorum</name>
    <dbReference type="NCBI Taxonomy" id="3026422"/>
    <lineage>
        <taxon>Bacteria</taxon>
        <taxon>Pseudomonadati</taxon>
        <taxon>Pseudomonadota</taxon>
        <taxon>Betaproteobacteria</taxon>
        <taxon>Burkholderiales</taxon>
        <taxon>Comamonadaceae</taxon>
        <taxon>Curvibacter</taxon>
    </lineage>
</organism>
<sequence>MTANPAPSSQPADASALYQALGEKSGITQLMDDFVNRLVADPRIADSFKNANLENLKRQLTEQICQVAGGPCQYRGADMASAHADMDIRKSHFNALVEDLQRAMDARSIPFSAQNQLLARLAPMHRDIISK</sequence>
<dbReference type="InterPro" id="IPR016339">
    <property type="entry name" value="Hemoglobin_trunc_I"/>
</dbReference>
<keyword evidence="8" id="KW-1185">Reference proteome</keyword>
<evidence type="ECO:0000256" key="4">
    <source>
        <dbReference type="ARBA" id="ARBA00022723"/>
    </source>
</evidence>
<comment type="similarity">
    <text evidence="1 6">Belongs to the truncated hemoglobin family. Group I subfamily.</text>
</comment>
<keyword evidence="3 6" id="KW-0349">Heme</keyword>
<name>A0ABT5N093_9BURK</name>
<evidence type="ECO:0000256" key="5">
    <source>
        <dbReference type="ARBA" id="ARBA00023004"/>
    </source>
</evidence>
<evidence type="ECO:0000313" key="8">
    <source>
        <dbReference type="Proteomes" id="UP001528673"/>
    </source>
</evidence>
<dbReference type="Pfam" id="PF01152">
    <property type="entry name" value="Bac_globin"/>
    <property type="match status" value="1"/>
</dbReference>
<evidence type="ECO:0000313" key="7">
    <source>
        <dbReference type="EMBL" id="MDD0839680.1"/>
    </source>
</evidence>
<dbReference type="InterPro" id="IPR009050">
    <property type="entry name" value="Globin-like_sf"/>
</dbReference>
<dbReference type="Proteomes" id="UP001528673">
    <property type="component" value="Unassembled WGS sequence"/>
</dbReference>
<dbReference type="InterPro" id="IPR012292">
    <property type="entry name" value="Globin/Proto"/>
</dbReference>
<gene>
    <name evidence="7" type="ORF">PSQ40_13930</name>
</gene>
<reference evidence="7 8" key="1">
    <citation type="submission" date="2023-02" db="EMBL/GenBank/DDBJ databases">
        <title>Bacterial whole genomic sequence of Curvibacter sp. HBC61.</title>
        <authorList>
            <person name="Le V."/>
            <person name="Ko S.-R."/>
            <person name="Ahn C.-Y."/>
            <person name="Oh H.-M."/>
        </authorList>
    </citation>
    <scope>NUCLEOTIDE SEQUENCE [LARGE SCALE GENOMIC DNA]</scope>
    <source>
        <strain evidence="7 8">HBC61</strain>
    </source>
</reference>
<dbReference type="CDD" id="cd00454">
    <property type="entry name" value="TrHb1_N"/>
    <property type="match status" value="1"/>
</dbReference>
<evidence type="ECO:0000256" key="3">
    <source>
        <dbReference type="ARBA" id="ARBA00022617"/>
    </source>
</evidence>
<protein>
    <recommendedName>
        <fullName evidence="6">Group 1 truncated hemoglobin</fullName>
    </recommendedName>
</protein>
<comment type="cofactor">
    <cofactor evidence="6">
        <name>heme</name>
        <dbReference type="ChEBI" id="CHEBI:30413"/>
    </cofactor>
</comment>
<keyword evidence="6" id="KW-0561">Oxygen transport</keyword>
<proteinExistence type="inferred from homology"/>
<keyword evidence="4 6" id="KW-0479">Metal-binding</keyword>
<dbReference type="EMBL" id="JAQSIP010000006">
    <property type="protein sequence ID" value="MDD0839680.1"/>
    <property type="molecule type" value="Genomic_DNA"/>
</dbReference>
<keyword evidence="5 6" id="KW-0408">Iron</keyword>
<evidence type="ECO:0000256" key="2">
    <source>
        <dbReference type="ARBA" id="ARBA00022448"/>
    </source>
</evidence>
<evidence type="ECO:0000256" key="6">
    <source>
        <dbReference type="PIRNR" id="PIRNR002030"/>
    </source>
</evidence>
<accession>A0ABT5N093</accession>
<dbReference type="PIRSF" id="PIRSF002030">
    <property type="entry name" value="Globin_Protozoa/Cyanobacteria"/>
    <property type="match status" value="1"/>
</dbReference>
<dbReference type="InterPro" id="IPR001486">
    <property type="entry name" value="Hemoglobin_trunc"/>
</dbReference>
<dbReference type="Gene3D" id="1.10.490.10">
    <property type="entry name" value="Globins"/>
    <property type="match status" value="1"/>
</dbReference>
<comment type="caution">
    <text evidence="7">The sequence shown here is derived from an EMBL/GenBank/DDBJ whole genome shotgun (WGS) entry which is preliminary data.</text>
</comment>
<dbReference type="SUPFAM" id="SSF46458">
    <property type="entry name" value="Globin-like"/>
    <property type="match status" value="1"/>
</dbReference>